<dbReference type="Proteomes" id="UP000789831">
    <property type="component" value="Unassembled WGS sequence"/>
</dbReference>
<proteinExistence type="predicted"/>
<name>A0A9N9EUG2_9GLOM</name>
<organism evidence="2 3">
    <name type="scientific">Ambispora gerdemannii</name>
    <dbReference type="NCBI Taxonomy" id="144530"/>
    <lineage>
        <taxon>Eukaryota</taxon>
        <taxon>Fungi</taxon>
        <taxon>Fungi incertae sedis</taxon>
        <taxon>Mucoromycota</taxon>
        <taxon>Glomeromycotina</taxon>
        <taxon>Glomeromycetes</taxon>
        <taxon>Archaeosporales</taxon>
        <taxon>Ambisporaceae</taxon>
        <taxon>Ambispora</taxon>
    </lineage>
</organism>
<accession>A0A9N9EUG2</accession>
<evidence type="ECO:0000313" key="2">
    <source>
        <dbReference type="EMBL" id="CAG8691291.1"/>
    </source>
</evidence>
<dbReference type="EMBL" id="CAJVPL010014560">
    <property type="protein sequence ID" value="CAG8691291.1"/>
    <property type="molecule type" value="Genomic_DNA"/>
</dbReference>
<evidence type="ECO:0000256" key="1">
    <source>
        <dbReference type="SAM" id="MobiDB-lite"/>
    </source>
</evidence>
<feature type="compositionally biased region" description="Polar residues" evidence="1">
    <location>
        <begin position="55"/>
        <end position="79"/>
    </location>
</feature>
<feature type="region of interest" description="Disordered" evidence="1">
    <location>
        <begin position="18"/>
        <end position="42"/>
    </location>
</feature>
<protein>
    <submittedName>
        <fullName evidence="2">4145_t:CDS:1</fullName>
    </submittedName>
</protein>
<comment type="caution">
    <text evidence="2">The sequence shown here is derived from an EMBL/GenBank/DDBJ whole genome shotgun (WGS) entry which is preliminary data.</text>
</comment>
<feature type="compositionally biased region" description="Polar residues" evidence="1">
    <location>
        <begin position="103"/>
        <end position="113"/>
    </location>
</feature>
<feature type="compositionally biased region" description="Acidic residues" evidence="1">
    <location>
        <begin position="21"/>
        <end position="42"/>
    </location>
</feature>
<dbReference type="AlphaFoldDB" id="A0A9N9EUG2"/>
<evidence type="ECO:0000313" key="3">
    <source>
        <dbReference type="Proteomes" id="UP000789831"/>
    </source>
</evidence>
<gene>
    <name evidence="2" type="ORF">AGERDE_LOCUS13114</name>
</gene>
<feature type="region of interest" description="Disordered" evidence="1">
    <location>
        <begin position="55"/>
        <end position="113"/>
    </location>
</feature>
<keyword evidence="3" id="KW-1185">Reference proteome</keyword>
<sequence>MTDLQNYEYINTDLYYNQDDTNFDYDQDDTNLDYDQDDTDLDLPDNENTILDLSAEDSASNVQSSQEDASSTFTMSVSTRLRPIMSRSRNKKNPNSSVWQYFDTKTSSYPGQP</sequence>
<reference evidence="2" key="1">
    <citation type="submission" date="2021-06" db="EMBL/GenBank/DDBJ databases">
        <authorList>
            <person name="Kallberg Y."/>
            <person name="Tangrot J."/>
            <person name="Rosling A."/>
        </authorList>
    </citation>
    <scope>NUCLEOTIDE SEQUENCE</scope>
    <source>
        <strain evidence="2">MT106</strain>
    </source>
</reference>
<feature type="non-terminal residue" evidence="2">
    <location>
        <position position="1"/>
    </location>
</feature>